<evidence type="ECO:0000256" key="8">
    <source>
        <dbReference type="ARBA" id="ARBA00023047"/>
    </source>
</evidence>
<evidence type="ECO:0000256" key="15">
    <source>
        <dbReference type="SAM" id="Phobius"/>
    </source>
</evidence>
<evidence type="ECO:0000256" key="7">
    <source>
        <dbReference type="ARBA" id="ARBA00022729"/>
    </source>
</evidence>
<evidence type="ECO:0000256" key="12">
    <source>
        <dbReference type="ARBA" id="ARBA00023139"/>
    </source>
</evidence>
<keyword evidence="3" id="KW-0813">Transport</keyword>
<evidence type="ECO:0008006" key="21">
    <source>
        <dbReference type="Google" id="ProtNLM"/>
    </source>
</evidence>
<dbReference type="Gene3D" id="3.10.560.10">
    <property type="entry name" value="Outer membrane lipoprotein wza domain like"/>
    <property type="match status" value="3"/>
</dbReference>
<evidence type="ECO:0000256" key="5">
    <source>
        <dbReference type="ARBA" id="ARBA00022597"/>
    </source>
</evidence>
<organism evidence="19 20">
    <name type="scientific">Planktothrix rubescens CCAP 1459/22</name>
    <dbReference type="NCBI Taxonomy" id="329571"/>
    <lineage>
        <taxon>Bacteria</taxon>
        <taxon>Bacillati</taxon>
        <taxon>Cyanobacteriota</taxon>
        <taxon>Cyanophyceae</taxon>
        <taxon>Oscillatoriophycideae</taxon>
        <taxon>Oscillatoriales</taxon>
        <taxon>Microcoleaceae</taxon>
        <taxon>Planktothrix</taxon>
    </lineage>
</organism>
<keyword evidence="11 15" id="KW-0472">Membrane</keyword>
<keyword evidence="4" id="KW-1134">Transmembrane beta strand</keyword>
<dbReference type="Pfam" id="PF22461">
    <property type="entry name" value="SLBB_2"/>
    <property type="match status" value="1"/>
</dbReference>
<dbReference type="GO" id="GO:0046930">
    <property type="term" value="C:pore complex"/>
    <property type="evidence" value="ECO:0007669"/>
    <property type="project" value="UniProtKB-KW"/>
</dbReference>
<comment type="similarity">
    <text evidence="2">Belongs to the BexD/CtrA/VexA family.</text>
</comment>
<feature type="transmembrane region" description="Helical" evidence="15">
    <location>
        <begin position="42"/>
        <end position="64"/>
    </location>
</feature>
<name>A0A6J7ZTR3_PLARU</name>
<feature type="domain" description="Polysaccharide export protein N-terminal" evidence="16">
    <location>
        <begin position="80"/>
        <end position="155"/>
    </location>
</feature>
<evidence type="ECO:0000313" key="19">
    <source>
        <dbReference type="EMBL" id="CAC5345760.1"/>
    </source>
</evidence>
<evidence type="ECO:0000259" key="16">
    <source>
        <dbReference type="Pfam" id="PF02563"/>
    </source>
</evidence>
<dbReference type="AlphaFoldDB" id="A0A6J7ZTR3"/>
<dbReference type="Pfam" id="PF02563">
    <property type="entry name" value="Poly_export"/>
    <property type="match status" value="1"/>
</dbReference>
<feature type="domain" description="Soluble ligand binding" evidence="17">
    <location>
        <begin position="425"/>
        <end position="476"/>
    </location>
</feature>
<keyword evidence="7" id="KW-0732">Signal</keyword>
<dbReference type="PANTHER" id="PTHR33619:SF3">
    <property type="entry name" value="POLYSACCHARIDE EXPORT PROTEIN GFCE-RELATED"/>
    <property type="match status" value="1"/>
</dbReference>
<accession>A0A6J7ZTR3</accession>
<evidence type="ECO:0000256" key="11">
    <source>
        <dbReference type="ARBA" id="ARBA00023136"/>
    </source>
</evidence>
<evidence type="ECO:0000256" key="14">
    <source>
        <dbReference type="ARBA" id="ARBA00023288"/>
    </source>
</evidence>
<evidence type="ECO:0000256" key="10">
    <source>
        <dbReference type="ARBA" id="ARBA00023114"/>
    </source>
</evidence>
<dbReference type="EMBL" id="CZCZ02000017">
    <property type="protein sequence ID" value="CAC5345760.1"/>
    <property type="molecule type" value="Genomic_DNA"/>
</dbReference>
<evidence type="ECO:0000256" key="2">
    <source>
        <dbReference type="ARBA" id="ARBA00009450"/>
    </source>
</evidence>
<keyword evidence="13" id="KW-0998">Cell outer membrane</keyword>
<dbReference type="InterPro" id="IPR049712">
    <property type="entry name" value="Poly_export"/>
</dbReference>
<keyword evidence="20" id="KW-1185">Reference proteome</keyword>
<keyword evidence="14" id="KW-0449">Lipoprotein</keyword>
<dbReference type="InterPro" id="IPR054765">
    <property type="entry name" value="SLBB_dom"/>
</dbReference>
<dbReference type="GO" id="GO:0015159">
    <property type="term" value="F:polysaccharide transmembrane transporter activity"/>
    <property type="evidence" value="ECO:0007669"/>
    <property type="project" value="InterPro"/>
</dbReference>
<comment type="subcellular location">
    <subcellularLocation>
        <location evidence="1">Cell outer membrane</location>
        <topology evidence="1">Multi-pass membrane protein</topology>
    </subcellularLocation>
</comment>
<keyword evidence="15" id="KW-1133">Transmembrane helix</keyword>
<sequence length="540" mass="57904">MHNPWEEALKGLLLWEEALKGLLLLFYWDIMVKILSSKSKITANFLGLWGVWLPVAVILGHIPIAQAQGPVPQPIVNIPPSDTSYTLGPGDLLQLDIFNVPEYSGNNGHHQVSIDGSVNLPLIGNISVQGMTVDQVTAIIQQRYGEYLQRPILALKLIAARPLQVAVTGEVQRPGSYIVSPSAATTPNNPMMGTPEVSGTGGRLPTITRVLQMAGGITPSADMRQVKIRRSSGTGGEKIINLDLWELLQTGDLRQDITLRDGDTIYIPTNTEHNAAESSQLITANFASNNNQPINVAVVGAVNRPGTHTLTLETVPRIPSEPGQPSEGSVATTGGLFTVTKALKMAGGITPGADIRNIQVRRLTRTGTEQKITVDLWKLLQEGDLSQDAMLQQGDTIVVPTATTAESQQNAEVLAASFSPDTLKISLVGEVVSPGAKSLPPNTALNQALVEAGGFNESRANKKQVELIRIHPNGTVSRRQISINLSAQVNEETNPTLRNNDVIVVGRSGGAAFREGLGTVLNSLSPINNFLGLFRFVNIF</sequence>
<keyword evidence="5" id="KW-0762">Sugar transport</keyword>
<reference evidence="19" key="1">
    <citation type="submission" date="2020-05" db="EMBL/GenBank/DDBJ databases">
        <authorList>
            <consortium name="Genoscope - CEA"/>
            <person name="William W."/>
        </authorList>
    </citation>
    <scope>NUCLEOTIDE SEQUENCE [LARGE SCALE GENOMIC DNA]</scope>
    <source>
        <strain evidence="19">PCC 7821</strain>
    </source>
</reference>
<dbReference type="Gene3D" id="3.30.1950.10">
    <property type="entry name" value="wza like domain"/>
    <property type="match status" value="1"/>
</dbReference>
<feature type="domain" description="SLBB" evidence="18">
    <location>
        <begin position="337"/>
        <end position="399"/>
    </location>
</feature>
<evidence type="ECO:0000313" key="20">
    <source>
        <dbReference type="Proteomes" id="UP000196521"/>
    </source>
</evidence>
<evidence type="ECO:0000256" key="6">
    <source>
        <dbReference type="ARBA" id="ARBA00022692"/>
    </source>
</evidence>
<keyword evidence="9" id="KW-0406">Ion transport</keyword>
<dbReference type="GO" id="GO:0009279">
    <property type="term" value="C:cell outer membrane"/>
    <property type="evidence" value="ECO:0007669"/>
    <property type="project" value="UniProtKB-SubCell"/>
</dbReference>
<dbReference type="InterPro" id="IPR003715">
    <property type="entry name" value="Poly_export_N"/>
</dbReference>
<evidence type="ECO:0000256" key="4">
    <source>
        <dbReference type="ARBA" id="ARBA00022452"/>
    </source>
</evidence>
<evidence type="ECO:0000256" key="13">
    <source>
        <dbReference type="ARBA" id="ARBA00023237"/>
    </source>
</evidence>
<evidence type="ECO:0000259" key="18">
    <source>
        <dbReference type="Pfam" id="PF22461"/>
    </source>
</evidence>
<keyword evidence="6 15" id="KW-0812">Transmembrane</keyword>
<dbReference type="GO" id="GO:0015288">
    <property type="term" value="F:porin activity"/>
    <property type="evidence" value="ECO:0007669"/>
    <property type="project" value="UniProtKB-KW"/>
</dbReference>
<keyword evidence="12" id="KW-0564">Palmitate</keyword>
<dbReference type="InterPro" id="IPR019554">
    <property type="entry name" value="Soluble_ligand-bd"/>
</dbReference>
<comment type="caution">
    <text evidence="19">The sequence shown here is derived from an EMBL/GenBank/DDBJ whole genome shotgun (WGS) entry which is preliminary data.</text>
</comment>
<proteinExistence type="inferred from homology"/>
<dbReference type="Proteomes" id="UP000196521">
    <property type="component" value="Unassembled WGS sequence"/>
</dbReference>
<keyword evidence="10" id="KW-0626">Porin</keyword>
<evidence type="ECO:0000256" key="9">
    <source>
        <dbReference type="ARBA" id="ARBA00023065"/>
    </source>
</evidence>
<evidence type="ECO:0000256" key="3">
    <source>
        <dbReference type="ARBA" id="ARBA00022448"/>
    </source>
</evidence>
<dbReference type="Pfam" id="PF10531">
    <property type="entry name" value="SLBB"/>
    <property type="match status" value="1"/>
</dbReference>
<dbReference type="PANTHER" id="PTHR33619">
    <property type="entry name" value="POLYSACCHARIDE EXPORT PROTEIN GFCE-RELATED"/>
    <property type="match status" value="1"/>
</dbReference>
<dbReference type="GO" id="GO:0006811">
    <property type="term" value="P:monoatomic ion transport"/>
    <property type="evidence" value="ECO:0007669"/>
    <property type="project" value="UniProtKB-KW"/>
</dbReference>
<gene>
    <name evidence="19" type="ORF">PLAN_70337</name>
</gene>
<dbReference type="RefSeq" id="WP_052338724.1">
    <property type="nucleotide sequence ID" value="NZ_LR812491.1"/>
</dbReference>
<evidence type="ECO:0000256" key="1">
    <source>
        <dbReference type="ARBA" id="ARBA00004571"/>
    </source>
</evidence>
<evidence type="ECO:0000259" key="17">
    <source>
        <dbReference type="Pfam" id="PF10531"/>
    </source>
</evidence>
<protein>
    <recommendedName>
        <fullName evidence="21">Polysaccharide export protein</fullName>
    </recommendedName>
</protein>
<keyword evidence="8" id="KW-0625">Polysaccharide transport</keyword>